<dbReference type="PANTHER" id="PTHR48081:SF8">
    <property type="entry name" value="ALPHA_BETA HYDROLASE FOLD-3 DOMAIN-CONTAINING PROTEIN-RELATED"/>
    <property type="match status" value="1"/>
</dbReference>
<evidence type="ECO:0000256" key="3">
    <source>
        <dbReference type="SAM" id="SignalP"/>
    </source>
</evidence>
<dbReference type="Gene3D" id="3.40.50.1820">
    <property type="entry name" value="alpha/beta hydrolase"/>
    <property type="match status" value="1"/>
</dbReference>
<dbReference type="EMBL" id="CP018228">
    <property type="protein sequence ID" value="API50696.1"/>
    <property type="molecule type" value="Genomic_DNA"/>
</dbReference>
<dbReference type="InterPro" id="IPR050300">
    <property type="entry name" value="GDXG_lipolytic_enzyme"/>
</dbReference>
<sequence length="341" mass="36467">MSTIKTAVSAAALLAASAVGALADPVLEPTTQKFINGLAGGKPIYTLSPADARNVLAGAQKGDVKKLAAQEEDRVIKAGPTGSVKLRIVRPEHAPEHARGTLPVILYFHGGGWVLGDADTHDRLVREIANGADAAVVFVDYERSPEARYPVAIEQAYAATKYVAEHAKEFKVDASRLAVAGDSVGGNMAAVVTLLAKERGGPAIDQQVLFYPVTDANFNNGSYNEFADGPWLTKEAMKWFWNAYLPDEAKRKEPTASPLQASLEQLNGLPPALVIVDENDVLRDEGEAYARKLSQAGVRVTSMRYNGTIHDFVLLNAIAETPATRSAIAVANDTLRSALHK</sequence>
<keyword evidence="3" id="KW-0732">Signal</keyword>
<feature type="signal peptide" evidence="3">
    <location>
        <begin position="1"/>
        <end position="23"/>
    </location>
</feature>
<dbReference type="InterPro" id="IPR013094">
    <property type="entry name" value="AB_hydrolase_3"/>
</dbReference>
<dbReference type="InterPro" id="IPR029058">
    <property type="entry name" value="AB_hydrolase_fold"/>
</dbReference>
<evidence type="ECO:0000256" key="1">
    <source>
        <dbReference type="ARBA" id="ARBA00010515"/>
    </source>
</evidence>
<comment type="similarity">
    <text evidence="1">Belongs to the 'GDXG' lipolytic enzyme family.</text>
</comment>
<evidence type="ECO:0000256" key="2">
    <source>
        <dbReference type="ARBA" id="ARBA00022801"/>
    </source>
</evidence>
<gene>
    <name evidence="5" type="ORF">BMW22_02740</name>
</gene>
<dbReference type="PANTHER" id="PTHR48081">
    <property type="entry name" value="AB HYDROLASE SUPERFAMILY PROTEIN C4A8.06C"/>
    <property type="match status" value="1"/>
</dbReference>
<accession>A0A1L3Z4V5</accession>
<evidence type="ECO:0000259" key="4">
    <source>
        <dbReference type="Pfam" id="PF07859"/>
    </source>
</evidence>
<evidence type="ECO:0000313" key="5">
    <source>
        <dbReference type="EMBL" id="API50696.1"/>
    </source>
</evidence>
<dbReference type="Pfam" id="PF07859">
    <property type="entry name" value="Abhydrolase_3"/>
    <property type="match status" value="1"/>
</dbReference>
<dbReference type="SUPFAM" id="SSF53474">
    <property type="entry name" value="alpha/beta-Hydrolases"/>
    <property type="match status" value="1"/>
</dbReference>
<dbReference type="PROSITE" id="PS01173">
    <property type="entry name" value="LIPASE_GDXG_HIS"/>
    <property type="match status" value="1"/>
</dbReference>
<dbReference type="InterPro" id="IPR002168">
    <property type="entry name" value="Lipase_GDXG_HIS_AS"/>
</dbReference>
<protein>
    <submittedName>
        <fullName evidence="5">Lipase</fullName>
    </submittedName>
</protein>
<dbReference type="RefSeq" id="WP_072637621.1">
    <property type="nucleotide sequence ID" value="NZ_CP018228.1"/>
</dbReference>
<dbReference type="GO" id="GO:0016787">
    <property type="term" value="F:hydrolase activity"/>
    <property type="evidence" value="ECO:0007669"/>
    <property type="project" value="UniProtKB-KW"/>
</dbReference>
<evidence type="ECO:0000313" key="6">
    <source>
        <dbReference type="Proteomes" id="UP000183050"/>
    </source>
</evidence>
<dbReference type="Proteomes" id="UP000183050">
    <property type="component" value="Chromosome"/>
</dbReference>
<organism evidence="5 6">
    <name type="scientific">Rhizobium leguminosarum</name>
    <dbReference type="NCBI Taxonomy" id="384"/>
    <lineage>
        <taxon>Bacteria</taxon>
        <taxon>Pseudomonadati</taxon>
        <taxon>Pseudomonadota</taxon>
        <taxon>Alphaproteobacteria</taxon>
        <taxon>Hyphomicrobiales</taxon>
        <taxon>Rhizobiaceae</taxon>
        <taxon>Rhizobium/Agrobacterium group</taxon>
        <taxon>Rhizobium</taxon>
    </lineage>
</organism>
<keyword evidence="2" id="KW-0378">Hydrolase</keyword>
<feature type="chain" id="PRO_5012114601" evidence="3">
    <location>
        <begin position="24"/>
        <end position="341"/>
    </location>
</feature>
<reference evidence="5 6" key="1">
    <citation type="submission" date="2016-11" db="EMBL/GenBank/DDBJ databases">
        <title>Rhizobium leguminosarum bv. viciae strain Vaf12 isolated from Vavilovia formosa root nodules from Russia, Dagestan.</title>
        <authorList>
            <person name="Kimeklis A."/>
        </authorList>
    </citation>
    <scope>NUCLEOTIDE SEQUENCE [LARGE SCALE GENOMIC DNA]</scope>
    <source>
        <strain evidence="5 6">Vaf-108</strain>
    </source>
</reference>
<name>A0A1L3Z4V5_RHILE</name>
<dbReference type="AlphaFoldDB" id="A0A1L3Z4V5"/>
<feature type="domain" description="Alpha/beta hydrolase fold-3" evidence="4">
    <location>
        <begin position="105"/>
        <end position="313"/>
    </location>
</feature>
<proteinExistence type="inferred from homology"/>